<name>G9L228_MUSPF</name>
<feature type="non-terminal residue" evidence="1">
    <location>
        <position position="1"/>
    </location>
</feature>
<organism evidence="1">
    <name type="scientific">Mustela putorius furo</name>
    <name type="common">European domestic ferret</name>
    <name type="synonym">Mustela furo</name>
    <dbReference type="NCBI Taxonomy" id="9669"/>
    <lineage>
        <taxon>Eukaryota</taxon>
        <taxon>Metazoa</taxon>
        <taxon>Chordata</taxon>
        <taxon>Craniata</taxon>
        <taxon>Vertebrata</taxon>
        <taxon>Euteleostomi</taxon>
        <taxon>Mammalia</taxon>
        <taxon>Eutheria</taxon>
        <taxon>Laurasiatheria</taxon>
        <taxon>Carnivora</taxon>
        <taxon>Caniformia</taxon>
        <taxon>Musteloidea</taxon>
        <taxon>Mustelidae</taxon>
        <taxon>Mustelinae</taxon>
        <taxon>Mustela</taxon>
    </lineage>
</organism>
<sequence length="88" mass="9870">MMQLVTKYYHSELSVHRNGTSVWGEILSRAHRWLARRAVLLKPGPGPAPPPSAASLLPRQRGCEGRFVRFLGLCHKQNSKSCISFIVD</sequence>
<protein>
    <submittedName>
        <fullName evidence="1">Uncharacterized protein</fullName>
    </submittedName>
</protein>
<evidence type="ECO:0000313" key="1">
    <source>
        <dbReference type="EMBL" id="AES11207.1"/>
    </source>
</evidence>
<reference evidence="1" key="1">
    <citation type="journal article" date="2013" name="J. Virol.">
        <title>Sequencing, annotation, and characterization of the influenza ferret infectome.</title>
        <authorList>
            <person name="Leon A.J."/>
            <person name="Banner D."/>
            <person name="Xu L."/>
            <person name="Ran L."/>
            <person name="Peng Z."/>
            <person name="Yi K."/>
            <person name="Chen C."/>
            <person name="Xu F."/>
            <person name="Huang J."/>
            <person name="Zhao Z."/>
            <person name="Lin Z."/>
            <person name="Huang S.H."/>
            <person name="Fang Y."/>
            <person name="Kelvin A.A."/>
            <person name="Ross T.M."/>
            <person name="Farooqui A."/>
            <person name="Kelvin D.J."/>
        </authorList>
    </citation>
    <scope>NUCLEOTIDE SEQUENCE</scope>
    <source>
        <tissue evidence="1">Lungs</tissue>
    </source>
</reference>
<dbReference type="EMBL" id="JP022609">
    <property type="protein sequence ID" value="AES11207.1"/>
    <property type="molecule type" value="mRNA"/>
</dbReference>
<proteinExistence type="evidence at transcript level"/>
<dbReference type="AlphaFoldDB" id="G9L228"/>
<accession>G9L228</accession>
<feature type="non-terminal residue" evidence="1">
    <location>
        <position position="88"/>
    </location>
</feature>